<feature type="domain" description="Glycosyltransferase subfamily 4-like N-terminal" evidence="5">
    <location>
        <begin position="15"/>
        <end position="183"/>
    </location>
</feature>
<dbReference type="InterPro" id="IPR001296">
    <property type="entry name" value="Glyco_trans_1"/>
</dbReference>
<dbReference type="GO" id="GO:1901137">
    <property type="term" value="P:carbohydrate derivative biosynthetic process"/>
    <property type="evidence" value="ECO:0007669"/>
    <property type="project" value="UniProtKB-ARBA"/>
</dbReference>
<accession>A0A919Q2Y2</accession>
<gene>
    <name evidence="6" type="ORF">Dac01nite_18210</name>
</gene>
<name>A0A919Q2Y2_9MICO</name>
<feature type="domain" description="Glycosyl transferase family 1" evidence="4">
    <location>
        <begin position="199"/>
        <end position="345"/>
    </location>
</feature>
<evidence type="ECO:0000259" key="5">
    <source>
        <dbReference type="Pfam" id="PF13439"/>
    </source>
</evidence>
<protein>
    <recommendedName>
        <fullName evidence="1">D-inositol 3-phosphate glycosyltransferase</fullName>
    </recommendedName>
</protein>
<evidence type="ECO:0000313" key="6">
    <source>
        <dbReference type="EMBL" id="GIG55069.1"/>
    </source>
</evidence>
<dbReference type="Proteomes" id="UP000652354">
    <property type="component" value="Unassembled WGS sequence"/>
</dbReference>
<dbReference type="InterPro" id="IPR028098">
    <property type="entry name" value="Glyco_trans_4-like_N"/>
</dbReference>
<dbReference type="GO" id="GO:0016758">
    <property type="term" value="F:hexosyltransferase activity"/>
    <property type="evidence" value="ECO:0007669"/>
    <property type="project" value="TreeGrafter"/>
</dbReference>
<dbReference type="InterPro" id="IPR050194">
    <property type="entry name" value="Glycosyltransferase_grp1"/>
</dbReference>
<dbReference type="Gene3D" id="3.40.50.2000">
    <property type="entry name" value="Glycogen Phosphorylase B"/>
    <property type="match status" value="2"/>
</dbReference>
<comment type="caution">
    <text evidence="6">The sequence shown here is derived from an EMBL/GenBank/DDBJ whole genome shotgun (WGS) entry which is preliminary data.</text>
</comment>
<dbReference type="SUPFAM" id="SSF53756">
    <property type="entry name" value="UDP-Glycosyltransferase/glycogen phosphorylase"/>
    <property type="match status" value="1"/>
</dbReference>
<dbReference type="CDD" id="cd03814">
    <property type="entry name" value="GT4-like"/>
    <property type="match status" value="1"/>
</dbReference>
<reference evidence="6" key="1">
    <citation type="submission" date="2021-01" db="EMBL/GenBank/DDBJ databases">
        <title>Whole genome shotgun sequence of Demequina activiva NBRC 110675.</title>
        <authorList>
            <person name="Komaki H."/>
            <person name="Tamura T."/>
        </authorList>
    </citation>
    <scope>NUCLEOTIDE SEQUENCE</scope>
    <source>
        <strain evidence="6">NBRC 110675</strain>
    </source>
</reference>
<dbReference type="Pfam" id="PF00534">
    <property type="entry name" value="Glycos_transf_1"/>
    <property type="match status" value="1"/>
</dbReference>
<evidence type="ECO:0000259" key="4">
    <source>
        <dbReference type="Pfam" id="PF00534"/>
    </source>
</evidence>
<dbReference type="EMBL" id="BONR01000004">
    <property type="protein sequence ID" value="GIG55069.1"/>
    <property type="molecule type" value="Genomic_DNA"/>
</dbReference>
<evidence type="ECO:0000256" key="2">
    <source>
        <dbReference type="ARBA" id="ARBA00022676"/>
    </source>
</evidence>
<evidence type="ECO:0000313" key="7">
    <source>
        <dbReference type="Proteomes" id="UP000652354"/>
    </source>
</evidence>
<evidence type="ECO:0000256" key="1">
    <source>
        <dbReference type="ARBA" id="ARBA00021292"/>
    </source>
</evidence>
<dbReference type="AlphaFoldDB" id="A0A919Q2Y2"/>
<proteinExistence type="predicted"/>
<evidence type="ECO:0000256" key="3">
    <source>
        <dbReference type="ARBA" id="ARBA00022679"/>
    </source>
</evidence>
<dbReference type="RefSeq" id="WP_203656215.1">
    <property type="nucleotide sequence ID" value="NZ_BONR01000004.1"/>
</dbReference>
<sequence length="389" mass="43078">MRVALLAESFLPHANGVTNSLLRVIEHLGRRGDEALVIAPEAKGSAGPVRYGIAEVLRLPAMGWPGYDDVRVSLSGAARIGRLLDDYSPDVVHLASPFMLGWAGVRAANELGLPTVAVYQTEVPSYADRYRVGWGEPILWDRLLNIHRRAGLTLAPSTYAMRQLEAVGVPRLRLWPRGVDTRRFRPDRRDDALRRAWAPRDEVVVGYAGRLAAEKRVEDLARLSEIDGIRVVVIGDGPARSRLEALLPDATFTGFLGGDELARALASLDVFVHCGELETFCQGIQEAHAAGVPVLAPRRGGPIDLVDPDHTGYLYEPGRLDQMVAGVRTLVEDRERRERFGAQARISVEARTWPDVCELLMGYYREAIELQAETPVRPWDVLEHEAVRP</sequence>
<dbReference type="PANTHER" id="PTHR45947:SF3">
    <property type="entry name" value="SULFOQUINOVOSYL TRANSFERASE SQD2"/>
    <property type="match status" value="1"/>
</dbReference>
<keyword evidence="3 6" id="KW-0808">Transferase</keyword>
<dbReference type="Pfam" id="PF13439">
    <property type="entry name" value="Glyco_transf_4"/>
    <property type="match status" value="1"/>
</dbReference>
<organism evidence="6 7">
    <name type="scientific">Demequina activiva</name>
    <dbReference type="NCBI Taxonomy" id="1582364"/>
    <lineage>
        <taxon>Bacteria</taxon>
        <taxon>Bacillati</taxon>
        <taxon>Actinomycetota</taxon>
        <taxon>Actinomycetes</taxon>
        <taxon>Micrococcales</taxon>
        <taxon>Demequinaceae</taxon>
        <taxon>Demequina</taxon>
    </lineage>
</organism>
<keyword evidence="7" id="KW-1185">Reference proteome</keyword>
<keyword evidence="2" id="KW-0328">Glycosyltransferase</keyword>
<dbReference type="PANTHER" id="PTHR45947">
    <property type="entry name" value="SULFOQUINOVOSYL TRANSFERASE SQD2"/>
    <property type="match status" value="1"/>
</dbReference>